<feature type="compositionally biased region" description="Low complexity" evidence="5">
    <location>
        <begin position="165"/>
        <end position="176"/>
    </location>
</feature>
<evidence type="ECO:0000256" key="4">
    <source>
        <dbReference type="PROSITE-ProRule" id="PRU00023"/>
    </source>
</evidence>
<feature type="compositionally biased region" description="Polar residues" evidence="5">
    <location>
        <begin position="109"/>
        <end position="125"/>
    </location>
</feature>
<dbReference type="Pfam" id="PF25877">
    <property type="entry name" value="WHD_SOWAH"/>
    <property type="match status" value="1"/>
</dbReference>
<dbReference type="SUPFAM" id="SSF48403">
    <property type="entry name" value="Ankyrin repeat"/>
    <property type="match status" value="1"/>
</dbReference>
<dbReference type="InterPro" id="IPR002110">
    <property type="entry name" value="Ankyrin_rpt"/>
</dbReference>
<dbReference type="PROSITE" id="PS50088">
    <property type="entry name" value="ANK_REPEAT"/>
    <property type="match status" value="2"/>
</dbReference>
<dbReference type="Pfam" id="PF12796">
    <property type="entry name" value="Ank_2"/>
    <property type="match status" value="1"/>
</dbReference>
<dbReference type="InterPro" id="IPR036770">
    <property type="entry name" value="Ankyrin_rpt-contain_sf"/>
</dbReference>
<dbReference type="AlphaFoldDB" id="A0AAV7K0J9"/>
<organism evidence="7 8">
    <name type="scientific">Oopsacas minuta</name>
    <dbReference type="NCBI Taxonomy" id="111878"/>
    <lineage>
        <taxon>Eukaryota</taxon>
        <taxon>Metazoa</taxon>
        <taxon>Porifera</taxon>
        <taxon>Hexactinellida</taxon>
        <taxon>Hexasterophora</taxon>
        <taxon>Lyssacinosida</taxon>
        <taxon>Leucopsacidae</taxon>
        <taxon>Oopsacas</taxon>
    </lineage>
</organism>
<dbReference type="SMART" id="SM00248">
    <property type="entry name" value="ANK"/>
    <property type="match status" value="2"/>
</dbReference>
<dbReference type="PROSITE" id="PS50297">
    <property type="entry name" value="ANK_REP_REGION"/>
    <property type="match status" value="2"/>
</dbReference>
<comment type="caution">
    <text evidence="7">The sequence shown here is derived from an EMBL/GenBank/DDBJ whole genome shotgun (WGS) entry which is preliminary data.</text>
</comment>
<accession>A0AAV7K0J9</accession>
<keyword evidence="8" id="KW-1185">Reference proteome</keyword>
<name>A0AAV7K0J9_9METZ</name>
<evidence type="ECO:0000313" key="8">
    <source>
        <dbReference type="Proteomes" id="UP001165289"/>
    </source>
</evidence>
<dbReference type="EMBL" id="JAKMXF010000233">
    <property type="protein sequence ID" value="KAI6654115.1"/>
    <property type="molecule type" value="Genomic_DNA"/>
</dbReference>
<gene>
    <name evidence="7" type="ORF">LOD99_2961</name>
</gene>
<evidence type="ECO:0000256" key="2">
    <source>
        <dbReference type="ARBA" id="ARBA00023043"/>
    </source>
</evidence>
<evidence type="ECO:0000256" key="1">
    <source>
        <dbReference type="ARBA" id="ARBA00022737"/>
    </source>
</evidence>
<feature type="compositionally biased region" description="Polar residues" evidence="5">
    <location>
        <begin position="138"/>
        <end position="155"/>
    </location>
</feature>
<feature type="repeat" description="ANK" evidence="4">
    <location>
        <begin position="286"/>
        <end position="319"/>
    </location>
</feature>
<keyword evidence="1" id="KW-0677">Repeat</keyword>
<feature type="repeat" description="ANK" evidence="4">
    <location>
        <begin position="253"/>
        <end position="285"/>
    </location>
</feature>
<proteinExistence type="inferred from homology"/>
<sequence>MSHSLSSAYQHNELSSELDIQMILDYFLKNGCKVHNITLVKDFQYFLRKTEGQAQNRLLFKEYVDKLTEMKKEANGDKYLVLKEEYRSRRPKNSDTKMPYLGYRLSYQNSPPSVLNSNDSPTLPTKQRHPGPQMRVPSEQNLISPSMSKKATNYPSPILPQRSETFTTNSRTTTPTLGGGKARQELTSFMPAGLRDFRDIDSIHSSEPDRSSTDFSRSLEHAWVTACVTGNDEQIHRMLLEDSNFCHYQDYIYGYTGLHWAAKQGHIEIIASLLMAGADVNTRSFGGHSPLHLAAQQNREKVIEFFVNQCAADIDTRDNYGKPPSDYLPDFASKRSKYWLRKEHNTSVYSPLHYAQPKPEGRKLFGSQGELSTLERTASRIRVSFRRKSKTLGLQRANTVSAINS</sequence>
<dbReference type="Proteomes" id="UP001165289">
    <property type="component" value="Unassembled WGS sequence"/>
</dbReference>
<evidence type="ECO:0000256" key="5">
    <source>
        <dbReference type="SAM" id="MobiDB-lite"/>
    </source>
</evidence>
<evidence type="ECO:0000313" key="7">
    <source>
        <dbReference type="EMBL" id="KAI6654115.1"/>
    </source>
</evidence>
<dbReference type="Gene3D" id="1.25.40.20">
    <property type="entry name" value="Ankyrin repeat-containing domain"/>
    <property type="match status" value="1"/>
</dbReference>
<feature type="region of interest" description="Disordered" evidence="5">
    <location>
        <begin position="109"/>
        <end position="181"/>
    </location>
</feature>
<feature type="domain" description="SOWAHA-C winged helix-turn-helix" evidence="6">
    <location>
        <begin position="18"/>
        <end position="96"/>
    </location>
</feature>
<comment type="similarity">
    <text evidence="3">Belongs to the SOWAH family.</text>
</comment>
<protein>
    <recommendedName>
        <fullName evidence="6">SOWAHA-C winged helix-turn-helix domain-containing protein</fullName>
    </recommendedName>
</protein>
<evidence type="ECO:0000256" key="3">
    <source>
        <dbReference type="ARBA" id="ARBA00038122"/>
    </source>
</evidence>
<dbReference type="InterPro" id="IPR058889">
    <property type="entry name" value="WHD_SOWAHA-C"/>
</dbReference>
<reference evidence="7 8" key="1">
    <citation type="journal article" date="2023" name="BMC Biol.">
        <title>The compact genome of the sponge Oopsacas minuta (Hexactinellida) is lacking key metazoan core genes.</title>
        <authorList>
            <person name="Santini S."/>
            <person name="Schenkelaars Q."/>
            <person name="Jourda C."/>
            <person name="Duchesne M."/>
            <person name="Belahbib H."/>
            <person name="Rocher C."/>
            <person name="Selva M."/>
            <person name="Riesgo A."/>
            <person name="Vervoort M."/>
            <person name="Leys S.P."/>
            <person name="Kodjabachian L."/>
            <person name="Le Bivic A."/>
            <person name="Borchiellini C."/>
            <person name="Claverie J.M."/>
            <person name="Renard E."/>
        </authorList>
    </citation>
    <scope>NUCLEOTIDE SEQUENCE [LARGE SCALE GENOMIC DNA]</scope>
    <source>
        <strain evidence="7">SPO-2</strain>
    </source>
</reference>
<keyword evidence="2 4" id="KW-0040">ANK repeat</keyword>
<dbReference type="PANTHER" id="PTHR14491">
    <property type="entry name" value="SOSONDOWAH, ISOFORM G"/>
    <property type="match status" value="1"/>
</dbReference>
<evidence type="ECO:0000259" key="6">
    <source>
        <dbReference type="Pfam" id="PF25877"/>
    </source>
</evidence>
<dbReference type="PANTHER" id="PTHR14491:SF7">
    <property type="entry name" value="SOSONDOWAH, ISOFORM G"/>
    <property type="match status" value="1"/>
</dbReference>